<reference evidence="4 7" key="1">
    <citation type="submission" date="2021-06" db="EMBL/GenBank/DDBJ databases">
        <title>Collection of gut derived symbiotic bacterial strains cultured from healthy donors.</title>
        <authorList>
            <person name="Lin H."/>
            <person name="Littmann E."/>
            <person name="Pamer E.G."/>
        </authorList>
    </citation>
    <scope>NUCLEOTIDE SEQUENCE</scope>
    <source>
        <strain evidence="5 7">MSK.21.70</strain>
        <strain evidence="4">MSK.21.82</strain>
    </source>
</reference>
<dbReference type="Proteomes" id="UP001196408">
    <property type="component" value="Unassembled WGS sequence"/>
</dbReference>
<sequence>MLIVWYQETVFYQICPLGLCGAPEVNDDIQAHRILKIKDFVPYLQELGIGAVYFNPVFNSDSHGYDTRDYNLIDTRLGTNEDFAEVCKTLHEHDIKVVLDGVFNHVGRGFFAFRDVQEKGPASPYANWFHINFDGDSSYGDGFWYEGWEGHYELVKLNLDNPDVQHYLLDAVDYWIKCFDIDGLRLDVAYSLPRWFMAMLSDHCKSLKQDFFMLGEVLGDNAGYMYTEAKLDAITDYPSYKAFWSSFNSLNMFEYAHTLKRNAMDMYRGRDLLTFVDNHDVNRISSTLTDERKLPLVFGLLMAVPGIPCIYYGSEWGIKGEKIQGVTDAPLRPELDAPQHNELSDLVSKYIHMRRGHKALTLGDYKDLVLTNKQYVLERNYEGEKIVVALNIDDAPYTIYPPIEHGSYQDLMSGEMVDYNGQLELPPLSITYLYKHA</sequence>
<dbReference type="CDD" id="cd11353">
    <property type="entry name" value="AmyAc_euk_bac_CMD_like"/>
    <property type="match status" value="1"/>
</dbReference>
<dbReference type="AlphaFoldDB" id="A0AAW4MZE3"/>
<evidence type="ECO:0000313" key="4">
    <source>
        <dbReference type="EMBL" id="MBV3383169.1"/>
    </source>
</evidence>
<accession>A0AAW4MZE3</accession>
<dbReference type="GO" id="GO:0005975">
    <property type="term" value="P:carbohydrate metabolic process"/>
    <property type="evidence" value="ECO:0007669"/>
    <property type="project" value="InterPro"/>
</dbReference>
<evidence type="ECO:0000313" key="6">
    <source>
        <dbReference type="Proteomes" id="UP001196408"/>
    </source>
</evidence>
<dbReference type="InterPro" id="IPR006047">
    <property type="entry name" value="GH13_cat_dom"/>
</dbReference>
<name>A0AAW4MZE3_9FIRM</name>
<gene>
    <name evidence="4" type="ORF">KSV97_08050</name>
    <name evidence="5" type="ORF">KSW06_07915</name>
</gene>
<dbReference type="GO" id="GO:0016798">
    <property type="term" value="F:hydrolase activity, acting on glycosyl bonds"/>
    <property type="evidence" value="ECO:0007669"/>
    <property type="project" value="UniProtKB-KW"/>
</dbReference>
<protein>
    <submittedName>
        <fullName evidence="4">Maltodextrin glucosidase</fullName>
    </submittedName>
</protein>
<evidence type="ECO:0000313" key="7">
    <source>
        <dbReference type="Proteomes" id="UP001197492"/>
    </source>
</evidence>
<keyword evidence="7" id="KW-1185">Reference proteome</keyword>
<dbReference type="Proteomes" id="UP001197492">
    <property type="component" value="Unassembled WGS sequence"/>
</dbReference>
<feature type="domain" description="Glycosyl hydrolase family 13 catalytic" evidence="3">
    <location>
        <begin position="28"/>
        <end position="354"/>
    </location>
</feature>
<dbReference type="Pfam" id="PF00128">
    <property type="entry name" value="Alpha-amylase"/>
    <property type="match status" value="1"/>
</dbReference>
<dbReference type="EMBL" id="JAHOEL010000051">
    <property type="protein sequence ID" value="MBV3393178.1"/>
    <property type="molecule type" value="Genomic_DNA"/>
</dbReference>
<dbReference type="SMART" id="SM00642">
    <property type="entry name" value="Aamy"/>
    <property type="match status" value="1"/>
</dbReference>
<keyword evidence="2" id="KW-0326">Glycosidase</keyword>
<evidence type="ECO:0000313" key="5">
    <source>
        <dbReference type="EMBL" id="MBV3393178.1"/>
    </source>
</evidence>
<evidence type="ECO:0000256" key="1">
    <source>
        <dbReference type="ARBA" id="ARBA00022801"/>
    </source>
</evidence>
<dbReference type="PANTHER" id="PTHR10357:SF210">
    <property type="entry name" value="MALTODEXTRIN GLUCOSIDASE"/>
    <property type="match status" value="1"/>
</dbReference>
<dbReference type="EMBL" id="JAHOEF010000053">
    <property type="protein sequence ID" value="MBV3383169.1"/>
    <property type="molecule type" value="Genomic_DNA"/>
</dbReference>
<dbReference type="PANTHER" id="PTHR10357">
    <property type="entry name" value="ALPHA-AMYLASE FAMILY MEMBER"/>
    <property type="match status" value="1"/>
</dbReference>
<comment type="caution">
    <text evidence="4">The sequence shown here is derived from an EMBL/GenBank/DDBJ whole genome shotgun (WGS) entry which is preliminary data.</text>
</comment>
<organism evidence="4 6">
    <name type="scientific">Catenibacterium mitsuokai</name>
    <dbReference type="NCBI Taxonomy" id="100886"/>
    <lineage>
        <taxon>Bacteria</taxon>
        <taxon>Bacillati</taxon>
        <taxon>Bacillota</taxon>
        <taxon>Erysipelotrichia</taxon>
        <taxon>Erysipelotrichales</taxon>
        <taxon>Coprobacillaceae</taxon>
        <taxon>Catenibacterium</taxon>
    </lineage>
</organism>
<proteinExistence type="predicted"/>
<evidence type="ECO:0000259" key="3">
    <source>
        <dbReference type="SMART" id="SM00642"/>
    </source>
</evidence>
<keyword evidence="1" id="KW-0378">Hydrolase</keyword>
<evidence type="ECO:0000256" key="2">
    <source>
        <dbReference type="ARBA" id="ARBA00023295"/>
    </source>
</evidence>